<dbReference type="InterPro" id="IPR029058">
    <property type="entry name" value="AB_hydrolase_fold"/>
</dbReference>
<dbReference type="PIRSF" id="PIRSF033909">
    <property type="entry name" value="UCP033909"/>
    <property type="match status" value="1"/>
</dbReference>
<dbReference type="Pfam" id="PF05990">
    <property type="entry name" value="DUF900"/>
    <property type="match status" value="1"/>
</dbReference>
<keyword evidence="1" id="KW-0732">Signal</keyword>
<dbReference type="InterPro" id="IPR010297">
    <property type="entry name" value="DUF900_hydrolase"/>
</dbReference>
<feature type="signal peptide" evidence="1">
    <location>
        <begin position="1"/>
        <end position="22"/>
    </location>
</feature>
<dbReference type="PROSITE" id="PS51257">
    <property type="entry name" value="PROKAR_LIPOPROTEIN"/>
    <property type="match status" value="1"/>
</dbReference>
<evidence type="ECO:0000256" key="1">
    <source>
        <dbReference type="SAM" id="SignalP"/>
    </source>
</evidence>
<dbReference type="Gene3D" id="3.40.50.1820">
    <property type="entry name" value="alpha/beta hydrolase"/>
    <property type="match status" value="1"/>
</dbReference>
<protein>
    <recommendedName>
        <fullName evidence="3">Alpha/beta fold hydrolase</fullName>
    </recommendedName>
</protein>
<organism evidence="2">
    <name type="scientific">uncultured Pleomorphomonas sp</name>
    <dbReference type="NCBI Taxonomy" id="442121"/>
    <lineage>
        <taxon>Bacteria</taxon>
        <taxon>Pseudomonadati</taxon>
        <taxon>Pseudomonadota</taxon>
        <taxon>Alphaproteobacteria</taxon>
        <taxon>Hyphomicrobiales</taxon>
        <taxon>Pleomorphomonadaceae</taxon>
        <taxon>Pleomorphomonas</taxon>
        <taxon>environmental samples</taxon>
    </lineage>
</organism>
<dbReference type="PANTHER" id="PTHR36513:SF1">
    <property type="entry name" value="TRANSMEMBRANE PROTEIN"/>
    <property type="match status" value="1"/>
</dbReference>
<accession>A0A212L1G7</accession>
<gene>
    <name evidence="2" type="ORF">KL86PLE_100166</name>
</gene>
<dbReference type="InterPro" id="IPR014586">
    <property type="entry name" value="UCP033909"/>
</dbReference>
<evidence type="ECO:0008006" key="3">
    <source>
        <dbReference type="Google" id="ProtNLM"/>
    </source>
</evidence>
<evidence type="ECO:0000313" key="2">
    <source>
        <dbReference type="EMBL" id="SCM71414.1"/>
    </source>
</evidence>
<dbReference type="AlphaFoldDB" id="A0A212L1G7"/>
<sequence>MQRSLLPRSGLRFLLLLVLALAAGCAGRPGPDLLDTPATVAPDARTVSVYVASTRQRDEANARAFTSGRAEEVSYAEYTISIPPHHKPGNIEWPDRHVDPATDFAVVGYRELKREAFAREVSRPRNGGPPDVGVFVHGFNTNFQEALFRLAQMTADADIEGGSPILFAWPSEGQVRGYISDKDAATYSRDQLVGLLTTLAGMKTRSDITVIGHSMGGWLTAEAIRQLRLTGRNAVIDRLQVILAAPDIDVDVFRAQTAVIGPLSPPMTILVSRDDLALRVSEFLTGERPRVGKLDVNDPRVEEATLKAGVQVVDISELEAPDDFKHGRFAQLATLYPKLAGTNQPGPGLRQAGAFVFNAVGATLSSPFVLAGKVVGGQ</sequence>
<proteinExistence type="predicted"/>
<dbReference type="RefSeq" id="WP_288198985.1">
    <property type="nucleotide sequence ID" value="NZ_LT608334.1"/>
</dbReference>
<dbReference type="EMBL" id="FMJD01000002">
    <property type="protein sequence ID" value="SCM71414.1"/>
    <property type="molecule type" value="Genomic_DNA"/>
</dbReference>
<dbReference type="SUPFAM" id="SSF53474">
    <property type="entry name" value="alpha/beta-Hydrolases"/>
    <property type="match status" value="1"/>
</dbReference>
<feature type="chain" id="PRO_5013007608" description="Alpha/beta fold hydrolase" evidence="1">
    <location>
        <begin position="23"/>
        <end position="378"/>
    </location>
</feature>
<name>A0A212L1G7_9HYPH</name>
<dbReference type="PANTHER" id="PTHR36513">
    <property type="entry name" value="ABC TRANSMEMBRANE TYPE-1 DOMAIN-CONTAINING PROTEIN"/>
    <property type="match status" value="1"/>
</dbReference>
<reference evidence="2" key="1">
    <citation type="submission" date="2016-08" db="EMBL/GenBank/DDBJ databases">
        <authorList>
            <person name="Seilhamer J.J."/>
        </authorList>
    </citation>
    <scope>NUCLEOTIDE SEQUENCE</scope>
    <source>
        <strain evidence="2">86</strain>
    </source>
</reference>